<dbReference type="Proteomes" id="UP000734511">
    <property type="component" value="Unassembled WGS sequence"/>
</dbReference>
<dbReference type="Pfam" id="PF06386">
    <property type="entry name" value="GvpL_GvpF"/>
    <property type="match status" value="1"/>
</dbReference>
<evidence type="ECO:0000256" key="2">
    <source>
        <dbReference type="ARBA" id="ARBA00035108"/>
    </source>
</evidence>
<reference evidence="4 5" key="1">
    <citation type="submission" date="2020-03" db="EMBL/GenBank/DDBJ databases">
        <title>WGS of actinomycetes isolated from Thailand.</title>
        <authorList>
            <person name="Thawai C."/>
        </authorList>
    </citation>
    <scope>NUCLEOTIDE SEQUENCE [LARGE SCALE GENOMIC DNA]</scope>
    <source>
        <strain evidence="4 5">PRB2-1</strain>
    </source>
</reference>
<accession>A0ABX0ZVG9</accession>
<proteinExistence type="inferred from homology"/>
<protein>
    <recommendedName>
        <fullName evidence="6">Gas vesicle protein</fullName>
    </recommendedName>
</protein>
<evidence type="ECO:0000256" key="1">
    <source>
        <dbReference type="ARBA" id="ARBA00022987"/>
    </source>
</evidence>
<comment type="caution">
    <text evidence="4">The sequence shown here is derived from an EMBL/GenBank/DDBJ whole genome shotgun (WGS) entry which is preliminary data.</text>
</comment>
<comment type="similarity">
    <text evidence="3">Belongs to the gas vesicle GvpF/GvpL family.</text>
</comment>
<dbReference type="PANTHER" id="PTHR36852:SF1">
    <property type="entry name" value="PROTEIN GVPL 2"/>
    <property type="match status" value="1"/>
</dbReference>
<organism evidence="4 5">
    <name type="scientific">Actinacidiphila epipremni</name>
    <dbReference type="NCBI Taxonomy" id="2053013"/>
    <lineage>
        <taxon>Bacteria</taxon>
        <taxon>Bacillati</taxon>
        <taxon>Actinomycetota</taxon>
        <taxon>Actinomycetes</taxon>
        <taxon>Kitasatosporales</taxon>
        <taxon>Streptomycetaceae</taxon>
        <taxon>Actinacidiphila</taxon>
    </lineage>
</organism>
<evidence type="ECO:0008006" key="6">
    <source>
        <dbReference type="Google" id="ProtNLM"/>
    </source>
</evidence>
<dbReference type="PANTHER" id="PTHR36852">
    <property type="entry name" value="PROTEIN GVPL 2"/>
    <property type="match status" value="1"/>
</dbReference>
<keyword evidence="1" id="KW-0304">Gas vesicle</keyword>
<comment type="subcellular location">
    <subcellularLocation>
        <location evidence="2">Gas vesicle</location>
    </subcellularLocation>
</comment>
<dbReference type="EMBL" id="JAATEJ010000017">
    <property type="protein sequence ID" value="NJP45734.1"/>
    <property type="molecule type" value="Genomic_DNA"/>
</dbReference>
<dbReference type="InterPro" id="IPR009430">
    <property type="entry name" value="GvpL/GvpF"/>
</dbReference>
<dbReference type="RefSeq" id="WP_167984603.1">
    <property type="nucleotide sequence ID" value="NZ_JAATEJ010000017.1"/>
</dbReference>
<evidence type="ECO:0000313" key="4">
    <source>
        <dbReference type="EMBL" id="NJP45734.1"/>
    </source>
</evidence>
<gene>
    <name evidence="4" type="ORF">HCN08_20340</name>
</gene>
<name>A0ABX0ZVG9_9ACTN</name>
<sequence length="282" mass="29038">MTAAQQLPALAAPATGTTVTCVFAILGGDGPAAPAAGPEGGHEGGGALRLLPLAARLRALVQDVPAADFTEDALRRRLADPARLEVCARAHHAVVTAAAAGGPVVPLPLATLFTDDRRAVAALDARRQQFLAALELVTGRAEWALKVSAGRPEASAAPAAGHPSPVPAGGQGAAYLARVRGQERDRTARQEAALRAARHAHDTAAAFAVSSVRRRPHGTEVTGRDRHQVLNAAYLVDDARAAELASAVRALAGTYRDLGLHVELSGPWVPYSFTGQTAGEGE</sequence>
<keyword evidence="5" id="KW-1185">Reference proteome</keyword>
<evidence type="ECO:0000313" key="5">
    <source>
        <dbReference type="Proteomes" id="UP000734511"/>
    </source>
</evidence>
<evidence type="ECO:0000256" key="3">
    <source>
        <dbReference type="ARBA" id="ARBA00035643"/>
    </source>
</evidence>